<reference evidence="2 3" key="1">
    <citation type="submission" date="2019-05" db="EMBL/GenBank/DDBJ databases">
        <title>Another draft genome of Portunus trituberculatus and its Hox gene families provides insights of decapod evolution.</title>
        <authorList>
            <person name="Jeong J.-H."/>
            <person name="Song I."/>
            <person name="Kim S."/>
            <person name="Choi T."/>
            <person name="Kim D."/>
            <person name="Ryu S."/>
            <person name="Kim W."/>
        </authorList>
    </citation>
    <scope>NUCLEOTIDE SEQUENCE [LARGE SCALE GENOMIC DNA]</scope>
    <source>
        <tissue evidence="2">Muscle</tissue>
    </source>
</reference>
<evidence type="ECO:0000313" key="3">
    <source>
        <dbReference type="Proteomes" id="UP000324222"/>
    </source>
</evidence>
<organism evidence="2 3">
    <name type="scientific">Portunus trituberculatus</name>
    <name type="common">Swimming crab</name>
    <name type="synonym">Neptunus trituberculatus</name>
    <dbReference type="NCBI Taxonomy" id="210409"/>
    <lineage>
        <taxon>Eukaryota</taxon>
        <taxon>Metazoa</taxon>
        <taxon>Ecdysozoa</taxon>
        <taxon>Arthropoda</taxon>
        <taxon>Crustacea</taxon>
        <taxon>Multicrustacea</taxon>
        <taxon>Malacostraca</taxon>
        <taxon>Eumalacostraca</taxon>
        <taxon>Eucarida</taxon>
        <taxon>Decapoda</taxon>
        <taxon>Pleocyemata</taxon>
        <taxon>Brachyura</taxon>
        <taxon>Eubrachyura</taxon>
        <taxon>Portunoidea</taxon>
        <taxon>Portunidae</taxon>
        <taxon>Portuninae</taxon>
        <taxon>Portunus</taxon>
    </lineage>
</organism>
<feature type="region of interest" description="Disordered" evidence="1">
    <location>
        <begin position="80"/>
        <end position="151"/>
    </location>
</feature>
<protein>
    <submittedName>
        <fullName evidence="2">Uncharacterized protein</fullName>
    </submittedName>
</protein>
<keyword evidence="3" id="KW-1185">Reference proteome</keyword>
<gene>
    <name evidence="2" type="ORF">E2C01_039398</name>
</gene>
<dbReference type="EMBL" id="VSRR010006849">
    <property type="protein sequence ID" value="MPC45692.1"/>
    <property type="molecule type" value="Genomic_DNA"/>
</dbReference>
<name>A0A5B7FGR5_PORTR</name>
<dbReference type="AlphaFoldDB" id="A0A5B7FGR5"/>
<accession>A0A5B7FGR5</accession>
<sequence>MRIRHSLESLIQKVKVWSDAYRSPPNVFQAWQVRGGLSRDTPDTPLKPRAAWMKRCQVLNVTCCCSAGAPDSQRNKEKISCRKDAMKPTKNAATDTCTGHHRLGHAKPLDHATARSGGARGGAKGMERKEEEDLVATADAARGTKPRQELTDTKSISARDLLLFPVRVGLADITRIGRDRHVMCGPPLLLSSRTLTPVAPRAPPREPRRVKAEQ</sequence>
<proteinExistence type="predicted"/>
<comment type="caution">
    <text evidence="2">The sequence shown here is derived from an EMBL/GenBank/DDBJ whole genome shotgun (WGS) entry which is preliminary data.</text>
</comment>
<evidence type="ECO:0000256" key="1">
    <source>
        <dbReference type="SAM" id="MobiDB-lite"/>
    </source>
</evidence>
<dbReference type="Proteomes" id="UP000324222">
    <property type="component" value="Unassembled WGS sequence"/>
</dbReference>
<evidence type="ECO:0000313" key="2">
    <source>
        <dbReference type="EMBL" id="MPC45692.1"/>
    </source>
</evidence>